<protein>
    <submittedName>
        <fullName evidence="2">Uncharacterized protein</fullName>
    </submittedName>
</protein>
<accession>A0AA88MEZ7</accession>
<dbReference type="AlphaFoldDB" id="A0AA88MEZ7"/>
<name>A0AA88MEZ7_TACVA</name>
<evidence type="ECO:0000256" key="1">
    <source>
        <dbReference type="SAM" id="MobiDB-lite"/>
    </source>
</evidence>
<proteinExistence type="predicted"/>
<sequence>MWDQCDTVLLGFFRVHVRCQKDTERTPLFCPTRVPDSAVSHFRCQLDRLLQLQCEWMKRLKTNPNRNKKSLKQNSPEVLKSGQSLHTAALEDQEQEAEATVCTDSLGRVRYSDTKTYRPPLKDGEQKLIKVPTNQSRQFIHNVF</sequence>
<reference evidence="2" key="1">
    <citation type="submission" date="2023-08" db="EMBL/GenBank/DDBJ databases">
        <title>Pelteobagrus vachellii genome.</title>
        <authorList>
            <person name="Liu H."/>
        </authorList>
    </citation>
    <scope>NUCLEOTIDE SEQUENCE</scope>
    <source>
        <strain evidence="2">PRFRI_2022a</strain>
        <tissue evidence="2">Muscle</tissue>
    </source>
</reference>
<feature type="region of interest" description="Disordered" evidence="1">
    <location>
        <begin position="63"/>
        <end position="98"/>
    </location>
</feature>
<comment type="caution">
    <text evidence="2">The sequence shown here is derived from an EMBL/GenBank/DDBJ whole genome shotgun (WGS) entry which is preliminary data.</text>
</comment>
<dbReference type="EMBL" id="JAVHJS010000014">
    <property type="protein sequence ID" value="KAK2836462.1"/>
    <property type="molecule type" value="Genomic_DNA"/>
</dbReference>
<evidence type="ECO:0000313" key="2">
    <source>
        <dbReference type="EMBL" id="KAK2836462.1"/>
    </source>
</evidence>
<evidence type="ECO:0000313" key="3">
    <source>
        <dbReference type="Proteomes" id="UP001187315"/>
    </source>
</evidence>
<feature type="compositionally biased region" description="Polar residues" evidence="1">
    <location>
        <begin position="72"/>
        <end position="86"/>
    </location>
</feature>
<organism evidence="2 3">
    <name type="scientific">Tachysurus vachellii</name>
    <name type="common">Darkbarbel catfish</name>
    <name type="synonym">Pelteobagrus vachellii</name>
    <dbReference type="NCBI Taxonomy" id="175792"/>
    <lineage>
        <taxon>Eukaryota</taxon>
        <taxon>Metazoa</taxon>
        <taxon>Chordata</taxon>
        <taxon>Craniata</taxon>
        <taxon>Vertebrata</taxon>
        <taxon>Euteleostomi</taxon>
        <taxon>Actinopterygii</taxon>
        <taxon>Neopterygii</taxon>
        <taxon>Teleostei</taxon>
        <taxon>Ostariophysi</taxon>
        <taxon>Siluriformes</taxon>
        <taxon>Bagridae</taxon>
        <taxon>Tachysurus</taxon>
    </lineage>
</organism>
<dbReference type="Proteomes" id="UP001187315">
    <property type="component" value="Unassembled WGS sequence"/>
</dbReference>
<keyword evidence="3" id="KW-1185">Reference proteome</keyword>
<gene>
    <name evidence="2" type="ORF">Q7C36_014331</name>
</gene>